<accession>A0A1Q3E6R3</accession>
<reference evidence="6 7" key="1">
    <citation type="submission" date="2016-08" db="EMBL/GenBank/DDBJ databases">
        <authorList>
            <consortium name="Lentinula edodes genome sequencing consortium"/>
            <person name="Sakamoto Y."/>
            <person name="Nakade K."/>
            <person name="Sato S."/>
            <person name="Yoshida Y."/>
            <person name="Miyazaki K."/>
            <person name="Natsume S."/>
            <person name="Konno N."/>
        </authorList>
    </citation>
    <scope>NUCLEOTIDE SEQUENCE [LARGE SCALE GENOMIC DNA]</scope>
    <source>
        <strain evidence="6 7">NBRC 111202</strain>
    </source>
</reference>
<dbReference type="Gene3D" id="1.10.30.10">
    <property type="entry name" value="High mobility group box domain"/>
    <property type="match status" value="1"/>
</dbReference>
<dbReference type="GO" id="GO:0001228">
    <property type="term" value="F:DNA-binding transcription activator activity, RNA polymerase II-specific"/>
    <property type="evidence" value="ECO:0007669"/>
    <property type="project" value="TreeGrafter"/>
</dbReference>
<protein>
    <submittedName>
        <fullName evidence="6">High mobility group containing protein 1</fullName>
    </submittedName>
</protein>
<proteinExistence type="predicted"/>
<dbReference type="CDD" id="cd01389">
    <property type="entry name" value="HMG-box_ROX1-like"/>
    <property type="match status" value="1"/>
</dbReference>
<feature type="DNA-binding region" description="HMG box" evidence="3">
    <location>
        <begin position="63"/>
        <end position="138"/>
    </location>
</feature>
<evidence type="ECO:0000256" key="3">
    <source>
        <dbReference type="PROSITE-ProRule" id="PRU00267"/>
    </source>
</evidence>
<keyword evidence="3" id="KW-0539">Nucleus</keyword>
<dbReference type="SUPFAM" id="SSF47095">
    <property type="entry name" value="HMG-box"/>
    <property type="match status" value="1"/>
</dbReference>
<feature type="domain" description="HMG box" evidence="5">
    <location>
        <begin position="63"/>
        <end position="138"/>
    </location>
</feature>
<organism evidence="6 7">
    <name type="scientific">Lentinula edodes</name>
    <name type="common">Shiitake mushroom</name>
    <name type="synonym">Lentinus edodes</name>
    <dbReference type="NCBI Taxonomy" id="5353"/>
    <lineage>
        <taxon>Eukaryota</taxon>
        <taxon>Fungi</taxon>
        <taxon>Dikarya</taxon>
        <taxon>Basidiomycota</taxon>
        <taxon>Agaricomycotina</taxon>
        <taxon>Agaricomycetes</taxon>
        <taxon>Agaricomycetidae</taxon>
        <taxon>Agaricales</taxon>
        <taxon>Marasmiineae</taxon>
        <taxon>Omphalotaceae</taxon>
        <taxon>Lentinula</taxon>
    </lineage>
</organism>
<evidence type="ECO:0000259" key="5">
    <source>
        <dbReference type="PROSITE" id="PS50118"/>
    </source>
</evidence>
<dbReference type="Proteomes" id="UP000188533">
    <property type="component" value="Unassembled WGS sequence"/>
</dbReference>
<dbReference type="AlphaFoldDB" id="A0A1Q3E6R3"/>
<keyword evidence="7" id="KW-1185">Reference proteome</keyword>
<dbReference type="GO" id="GO:0000978">
    <property type="term" value="F:RNA polymerase II cis-regulatory region sequence-specific DNA binding"/>
    <property type="evidence" value="ECO:0007669"/>
    <property type="project" value="TreeGrafter"/>
</dbReference>
<feature type="compositionally biased region" description="Acidic residues" evidence="4">
    <location>
        <begin position="41"/>
        <end position="52"/>
    </location>
</feature>
<dbReference type="InterPro" id="IPR036910">
    <property type="entry name" value="HMG_box_dom_sf"/>
</dbReference>
<keyword evidence="2" id="KW-0804">Transcription</keyword>
<dbReference type="PANTHER" id="PTHR10270:SF161">
    <property type="entry name" value="SEX-DETERMINING REGION Y PROTEIN"/>
    <property type="match status" value="1"/>
</dbReference>
<feature type="compositionally biased region" description="Low complexity" evidence="4">
    <location>
        <begin position="30"/>
        <end position="40"/>
    </location>
</feature>
<feature type="region of interest" description="Disordered" evidence="4">
    <location>
        <begin position="82"/>
        <end position="109"/>
    </location>
</feature>
<dbReference type="InterPro" id="IPR009071">
    <property type="entry name" value="HMG_box_dom"/>
</dbReference>
<dbReference type="SMART" id="SM00398">
    <property type="entry name" value="HMG"/>
    <property type="match status" value="1"/>
</dbReference>
<feature type="compositionally biased region" description="Basic residues" evidence="4">
    <location>
        <begin position="137"/>
        <end position="154"/>
    </location>
</feature>
<evidence type="ECO:0000256" key="2">
    <source>
        <dbReference type="ARBA" id="ARBA00023163"/>
    </source>
</evidence>
<dbReference type="STRING" id="5353.A0A1Q3E6R3"/>
<evidence type="ECO:0000313" key="7">
    <source>
        <dbReference type="Proteomes" id="UP000188533"/>
    </source>
</evidence>
<evidence type="ECO:0000313" key="6">
    <source>
        <dbReference type="EMBL" id="GAW02719.1"/>
    </source>
</evidence>
<feature type="region of interest" description="Disordered" evidence="4">
    <location>
        <begin position="29"/>
        <end position="62"/>
    </location>
</feature>
<dbReference type="PANTHER" id="PTHR10270">
    <property type="entry name" value="SOX TRANSCRIPTION FACTOR"/>
    <property type="match status" value="1"/>
</dbReference>
<comment type="caution">
    <text evidence="6">The sequence shown here is derived from an EMBL/GenBank/DDBJ whole genome shotgun (WGS) entry which is preliminary data.</text>
</comment>
<gene>
    <name evidence="6" type="ORF">LENED_004387</name>
</gene>
<sequence>MPLQVFGWTPSTDSTITKEFDLYRRSNTKSWAASPLSSSPSEEDPDPDADDDDRPRRGDPNWVARPRNAFIIFRCHYSKQNARNTGVGGKRGLPPVDKTMSKRAGDAWKSLSKSRKNYYKQLADQEKKVHALAHPGYRYRPKKRTSSSRRRRHGGNPVSRASQSADSRLESSNTVSDDDDYVPPVAEVSQPVVESTPRFLKRRSISVPILPPLLLTPQERLEMRRTSKSGVLTLPSSPLSSPGSSISTFELLYPEYPDHDSALGFGSLSLTLEPKLSATPPLATVSSSLAGWNGLVVPQINQTVSTSPMSESSSAPPGWAITAPTEVNCHMYNPEGYASTMTPASYWNPGVVVESAALHNYNIGLMDQSTPEDYLMFDTPVAEEQQIFEGFCHF</sequence>
<feature type="compositionally biased region" description="Polar residues" evidence="4">
    <location>
        <begin position="159"/>
        <end position="175"/>
    </location>
</feature>
<keyword evidence="1 3" id="KW-0238">DNA-binding</keyword>
<dbReference type="GO" id="GO:0000122">
    <property type="term" value="P:negative regulation of transcription by RNA polymerase II"/>
    <property type="evidence" value="ECO:0007669"/>
    <property type="project" value="TreeGrafter"/>
</dbReference>
<evidence type="ECO:0000256" key="4">
    <source>
        <dbReference type="SAM" id="MobiDB-lite"/>
    </source>
</evidence>
<feature type="region of interest" description="Disordered" evidence="4">
    <location>
        <begin position="129"/>
        <end position="183"/>
    </location>
</feature>
<name>A0A1Q3E6R3_LENED</name>
<dbReference type="EMBL" id="BDGU01000112">
    <property type="protein sequence ID" value="GAW02719.1"/>
    <property type="molecule type" value="Genomic_DNA"/>
</dbReference>
<reference evidence="6 7" key="2">
    <citation type="submission" date="2017-02" db="EMBL/GenBank/DDBJ databases">
        <title>A genome survey and senescence transcriptome analysis in Lentinula edodes.</title>
        <authorList>
            <person name="Sakamoto Y."/>
            <person name="Nakade K."/>
            <person name="Sato S."/>
            <person name="Yoshida Y."/>
            <person name="Miyazaki K."/>
            <person name="Natsume S."/>
            <person name="Konno N."/>
        </authorList>
    </citation>
    <scope>NUCLEOTIDE SEQUENCE [LARGE SCALE GENOMIC DNA]</scope>
    <source>
        <strain evidence="6 7">NBRC 111202</strain>
    </source>
</reference>
<dbReference type="GO" id="GO:0005634">
    <property type="term" value="C:nucleus"/>
    <property type="evidence" value="ECO:0007669"/>
    <property type="project" value="UniProtKB-UniRule"/>
</dbReference>
<dbReference type="PROSITE" id="PS50118">
    <property type="entry name" value="HMG_BOX_2"/>
    <property type="match status" value="1"/>
</dbReference>
<evidence type="ECO:0000256" key="1">
    <source>
        <dbReference type="ARBA" id="ARBA00023125"/>
    </source>
</evidence>
<dbReference type="GO" id="GO:0030154">
    <property type="term" value="P:cell differentiation"/>
    <property type="evidence" value="ECO:0007669"/>
    <property type="project" value="TreeGrafter"/>
</dbReference>
<dbReference type="InterPro" id="IPR050140">
    <property type="entry name" value="SRY-related_HMG-box_TF-like"/>
</dbReference>